<dbReference type="AlphaFoldDB" id="G8NRE0"/>
<evidence type="ECO:0000313" key="1">
    <source>
        <dbReference type="EMBL" id="AEU37298.1"/>
    </source>
</evidence>
<reference evidence="1 2" key="1">
    <citation type="submission" date="2011-11" db="EMBL/GenBank/DDBJ databases">
        <title>Complete sequence of Granulicella mallensis MP5ACTX8.</title>
        <authorList>
            <consortium name="US DOE Joint Genome Institute"/>
            <person name="Lucas S."/>
            <person name="Copeland A."/>
            <person name="Lapidus A."/>
            <person name="Cheng J.-F."/>
            <person name="Goodwin L."/>
            <person name="Pitluck S."/>
            <person name="Peters L."/>
            <person name="Lu M."/>
            <person name="Detter J.C."/>
            <person name="Han C."/>
            <person name="Tapia R."/>
            <person name="Land M."/>
            <person name="Hauser L."/>
            <person name="Kyrpides N."/>
            <person name="Ivanova N."/>
            <person name="Mikhailova N."/>
            <person name="Pagani I."/>
            <person name="Rawat S."/>
            <person name="Mannisto M."/>
            <person name="Haggblom M."/>
            <person name="Woyke T."/>
        </authorList>
    </citation>
    <scope>NUCLEOTIDE SEQUENCE [LARGE SCALE GENOMIC DNA]</scope>
    <source>
        <strain evidence="2">ATCC BAA-1857 / DSM 23137 / MP5ACTX8</strain>
    </source>
</reference>
<dbReference type="Gene3D" id="3.90.1720.10">
    <property type="entry name" value="endopeptidase domain like (from Nostoc punctiforme)"/>
    <property type="match status" value="1"/>
</dbReference>
<dbReference type="STRING" id="682795.AciX8_2995"/>
<organism evidence="1 2">
    <name type="scientific">Granulicella mallensis (strain ATCC BAA-1857 / DSM 23137 / MP5ACTX8)</name>
    <dbReference type="NCBI Taxonomy" id="682795"/>
    <lineage>
        <taxon>Bacteria</taxon>
        <taxon>Pseudomonadati</taxon>
        <taxon>Acidobacteriota</taxon>
        <taxon>Terriglobia</taxon>
        <taxon>Terriglobales</taxon>
        <taxon>Acidobacteriaceae</taxon>
        <taxon>Granulicella</taxon>
    </lineage>
</organism>
<keyword evidence="2" id="KW-1185">Reference proteome</keyword>
<gene>
    <name evidence="1" type="ordered locus">AciX8_2995</name>
</gene>
<evidence type="ECO:0000313" key="2">
    <source>
        <dbReference type="Proteomes" id="UP000007113"/>
    </source>
</evidence>
<sequence length="236" mass="24878" precursor="true">MIGKSGKYYRAGYVARRAGDYPDGETAPAEESNWGQAIDGLKERSINLLHGDGFKTDTTVHPPLPAPPPPTTPLAITPGSPQYKLLGAQAAARKNPAFQPVGLPGQPDRKTFCNIATTSIARATGAPVDGLVNAQGQPNLANADAETLPRSSSWYPVTPQQAQDLATKRGLTVLGVAPEAKHGHIVTVSPELVPGTQDVGRYGPIINNIGASVGIESANKIFKRSQPAYYAPRDPK</sequence>
<name>G8NRE0_GRAMM</name>
<dbReference type="HOGENOM" id="CLU_1174079_0_0_0"/>
<dbReference type="Proteomes" id="UP000007113">
    <property type="component" value="Chromosome"/>
</dbReference>
<protein>
    <submittedName>
        <fullName evidence="1">Uncharacterized protein</fullName>
    </submittedName>
</protein>
<accession>G8NRE0</accession>
<dbReference type="RefSeq" id="WP_014266175.1">
    <property type="nucleotide sequence ID" value="NC_016631.1"/>
</dbReference>
<proteinExistence type="predicted"/>
<dbReference type="EMBL" id="CP003130">
    <property type="protein sequence ID" value="AEU37298.1"/>
    <property type="molecule type" value="Genomic_DNA"/>
</dbReference>
<dbReference type="KEGG" id="gma:AciX8_2995"/>